<accession>A0AAJ2DCN6</accession>
<name>A0AAJ2DCN6_SERFO</name>
<protein>
    <submittedName>
        <fullName evidence="1">Uncharacterized protein</fullName>
    </submittedName>
</protein>
<gene>
    <name evidence="1" type="ORF">RDT67_28730</name>
</gene>
<evidence type="ECO:0000313" key="2">
    <source>
        <dbReference type="Proteomes" id="UP001224622"/>
    </source>
</evidence>
<dbReference type="EMBL" id="JAVIGA010000066">
    <property type="protein sequence ID" value="MDQ9130389.1"/>
    <property type="molecule type" value="Genomic_DNA"/>
</dbReference>
<organism evidence="1 2">
    <name type="scientific">Serratia fonticola</name>
    <dbReference type="NCBI Taxonomy" id="47917"/>
    <lineage>
        <taxon>Bacteria</taxon>
        <taxon>Pseudomonadati</taxon>
        <taxon>Pseudomonadota</taxon>
        <taxon>Gammaproteobacteria</taxon>
        <taxon>Enterobacterales</taxon>
        <taxon>Yersiniaceae</taxon>
        <taxon>Serratia</taxon>
    </lineage>
</organism>
<comment type="caution">
    <text evidence="1">The sequence shown here is derived from an EMBL/GenBank/DDBJ whole genome shotgun (WGS) entry which is preliminary data.</text>
</comment>
<dbReference type="RefSeq" id="WP_309048718.1">
    <property type="nucleotide sequence ID" value="NZ_JAVIGA010000066.1"/>
</dbReference>
<proteinExistence type="predicted"/>
<dbReference type="AlphaFoldDB" id="A0AAJ2DCN6"/>
<sequence>MAEGYLALTQCGKKLPLQVLGSRAEFYLGTTEDGMPFSRGSQEYWPSRADADQALRKGMWC</sequence>
<evidence type="ECO:0000313" key="1">
    <source>
        <dbReference type="EMBL" id="MDQ9130389.1"/>
    </source>
</evidence>
<reference evidence="1" key="1">
    <citation type="submission" date="2023-08" db="EMBL/GenBank/DDBJ databases">
        <title>The Comparative Genomic Analysis of Yersiniaceae from Polar Regions.</title>
        <authorList>
            <person name="Goncharov A."/>
            <person name="Aslanov B."/>
            <person name="Kolodzhieva V."/>
            <person name="Azarov D."/>
            <person name="Mochov A."/>
            <person name="Lebedeva E."/>
        </authorList>
    </citation>
    <scope>NUCLEOTIDE SEQUENCE</scope>
    <source>
        <strain evidence="1">Vf</strain>
    </source>
</reference>
<dbReference type="Proteomes" id="UP001224622">
    <property type="component" value="Unassembled WGS sequence"/>
</dbReference>